<dbReference type="PANTHER" id="PTHR19858">
    <property type="entry name" value="WD40 REPEAT PROTEIN"/>
    <property type="match status" value="1"/>
</dbReference>
<dbReference type="OrthoDB" id="3142434at2759"/>
<dbReference type="SUPFAM" id="SSF82171">
    <property type="entry name" value="DPP6 N-terminal domain-like"/>
    <property type="match status" value="1"/>
</dbReference>
<dbReference type="InterPro" id="IPR027145">
    <property type="entry name" value="PWP2"/>
</dbReference>
<protein>
    <submittedName>
        <fullName evidence="1">Uncharacterized protein</fullName>
    </submittedName>
</protein>
<dbReference type="GO" id="GO:0032040">
    <property type="term" value="C:small-subunit processome"/>
    <property type="evidence" value="ECO:0007669"/>
    <property type="project" value="TreeGrafter"/>
</dbReference>
<evidence type="ECO:0000313" key="2">
    <source>
        <dbReference type="Proteomes" id="UP000326759"/>
    </source>
</evidence>
<feature type="non-terminal residue" evidence="1">
    <location>
        <position position="118"/>
    </location>
</feature>
<dbReference type="GO" id="GO:0000462">
    <property type="term" value="P:maturation of SSU-rRNA from tricistronic rRNA transcript (SSU-rRNA, 5.8S rRNA, LSU-rRNA)"/>
    <property type="evidence" value="ECO:0007669"/>
    <property type="project" value="TreeGrafter"/>
</dbReference>
<evidence type="ECO:0000313" key="1">
    <source>
        <dbReference type="EMBL" id="KAB7507006.1"/>
    </source>
</evidence>
<dbReference type="Gene3D" id="2.130.10.10">
    <property type="entry name" value="YVTN repeat-like/Quinoprotein amine dehydrogenase"/>
    <property type="match status" value="1"/>
</dbReference>
<accession>A0A5N5TLH9</accession>
<dbReference type="InterPro" id="IPR015943">
    <property type="entry name" value="WD40/YVTN_repeat-like_dom_sf"/>
</dbReference>
<comment type="caution">
    <text evidence="1">The sequence shown here is derived from an EMBL/GenBank/DDBJ whole genome shotgun (WGS) entry which is preliminary data.</text>
</comment>
<dbReference type="Proteomes" id="UP000326759">
    <property type="component" value="Unassembled WGS sequence"/>
</dbReference>
<organism evidence="1 2">
    <name type="scientific">Armadillidium nasatum</name>
    <dbReference type="NCBI Taxonomy" id="96803"/>
    <lineage>
        <taxon>Eukaryota</taxon>
        <taxon>Metazoa</taxon>
        <taxon>Ecdysozoa</taxon>
        <taxon>Arthropoda</taxon>
        <taxon>Crustacea</taxon>
        <taxon>Multicrustacea</taxon>
        <taxon>Malacostraca</taxon>
        <taxon>Eumalacostraca</taxon>
        <taxon>Peracarida</taxon>
        <taxon>Isopoda</taxon>
        <taxon>Oniscidea</taxon>
        <taxon>Crinocheta</taxon>
        <taxon>Armadillidiidae</taxon>
        <taxon>Armadillidium</taxon>
    </lineage>
</organism>
<name>A0A5N5TLH9_9CRUS</name>
<dbReference type="EMBL" id="SEYY01000542">
    <property type="protein sequence ID" value="KAB7507006.1"/>
    <property type="molecule type" value="Genomic_DNA"/>
</dbReference>
<gene>
    <name evidence="1" type="ORF">Anas_03363</name>
</gene>
<dbReference type="GO" id="GO:0000028">
    <property type="term" value="P:ribosomal small subunit assembly"/>
    <property type="evidence" value="ECO:0007669"/>
    <property type="project" value="TreeGrafter"/>
</dbReference>
<sequence>MKFGYKFSNLLGTVYRSGDILFTKDGNTLICPVGNKISLYDLKNNKAITLPIEARFNYRSLALSPNGCILIAAQGDGELHFINLMFKNIIYRKRLKGKVKNITFSPCGKYFALSVGNN</sequence>
<keyword evidence="2" id="KW-1185">Reference proteome</keyword>
<dbReference type="PANTHER" id="PTHR19858:SF0">
    <property type="entry name" value="PERIODIC TRYPTOPHAN PROTEIN 2 HOMOLOG"/>
    <property type="match status" value="1"/>
</dbReference>
<dbReference type="GO" id="GO:0034388">
    <property type="term" value="C:Pwp2p-containing subcomplex of 90S preribosome"/>
    <property type="evidence" value="ECO:0007669"/>
    <property type="project" value="TreeGrafter"/>
</dbReference>
<reference evidence="1 2" key="1">
    <citation type="journal article" date="2019" name="PLoS Biol.">
        <title>Sex chromosomes control vertical transmission of feminizing Wolbachia symbionts in an isopod.</title>
        <authorList>
            <person name="Becking T."/>
            <person name="Chebbi M.A."/>
            <person name="Giraud I."/>
            <person name="Moumen B."/>
            <person name="Laverre T."/>
            <person name="Caubet Y."/>
            <person name="Peccoud J."/>
            <person name="Gilbert C."/>
            <person name="Cordaux R."/>
        </authorList>
    </citation>
    <scope>NUCLEOTIDE SEQUENCE [LARGE SCALE GENOMIC DNA]</scope>
    <source>
        <strain evidence="1">ANa2</strain>
        <tissue evidence="1">Whole body excluding digestive tract and cuticle</tissue>
    </source>
</reference>
<proteinExistence type="predicted"/>
<dbReference type="AlphaFoldDB" id="A0A5N5TLH9"/>